<reference evidence="2" key="1">
    <citation type="submission" date="2014-04" db="EMBL/GenBank/DDBJ databases">
        <title>In planta biocontrol of soil-borne Fusarium wilt of banana through a plant endophytic bacterium, Burkholderia cenocepacia 869T2.</title>
        <authorList>
            <person name="Ho Y.-N."/>
            <person name="Chiang H.-M."/>
            <person name="Chao C.-P."/>
            <person name="Su C.-C."/>
            <person name="Hsu H.-F."/>
            <person name="Guo C.-T."/>
            <person name="Hsieh J.-L."/>
            <person name="Huang C.-C."/>
        </authorList>
    </citation>
    <scope>NUCLEOTIDE SEQUENCE [LARGE SCALE GENOMIC DNA]</scope>
    <source>
        <strain evidence="2">869T2</strain>
    </source>
</reference>
<evidence type="ECO:0000259" key="1">
    <source>
        <dbReference type="PROSITE" id="PS50887"/>
    </source>
</evidence>
<dbReference type="AlphaFoldDB" id="A0A071MI77"/>
<dbReference type="InterPro" id="IPR029016">
    <property type="entry name" value="GAF-like_dom_sf"/>
</dbReference>
<proteinExistence type="predicted"/>
<dbReference type="InterPro" id="IPR003018">
    <property type="entry name" value="GAF"/>
</dbReference>
<dbReference type="EMBL" id="JJOA01000006">
    <property type="protein sequence ID" value="KEA60343.1"/>
    <property type="molecule type" value="Genomic_DNA"/>
</dbReference>
<dbReference type="InterPro" id="IPR029787">
    <property type="entry name" value="Nucleotide_cyclase"/>
</dbReference>
<feature type="domain" description="GGDEF" evidence="1">
    <location>
        <begin position="194"/>
        <end position="323"/>
    </location>
</feature>
<dbReference type="SUPFAM" id="SSF55781">
    <property type="entry name" value="GAF domain-like"/>
    <property type="match status" value="1"/>
</dbReference>
<dbReference type="OrthoDB" id="5571399at2"/>
<dbReference type="Pfam" id="PF01590">
    <property type="entry name" value="GAF"/>
    <property type="match status" value="1"/>
</dbReference>
<accession>A0A071MI77</accession>
<dbReference type="Gene3D" id="3.30.450.40">
    <property type="match status" value="1"/>
</dbReference>
<gene>
    <name evidence="2" type="ORF">DT99_07865</name>
</gene>
<evidence type="ECO:0000313" key="2">
    <source>
        <dbReference type="EMBL" id="KEA60343.1"/>
    </source>
</evidence>
<protein>
    <submittedName>
        <fullName evidence="2">Diguanylate cyclase</fullName>
    </submittedName>
</protein>
<sequence length="323" mass="35332">MQIAPKPANEAARLDALHSLSILDTPPEERFDRLTRLARRLFDVPIALVSLVDENRQWFKSHAGLDATQTSRDVSFCAHALLAGDTMVIQDALNDGRFHDNPLVTGAPGIRFYAGRPLAAPNGAPIGTLCLIDTRPRSLEPEELALLGDLAHMTEREIAALHFATTDELTQLTNRRGFEILARHVLSLCDRLGRHAVLLFFDLNDFKAINDRFGHAEGDRALKTFADTLTGALRDSDVIARLGGDEFVVLLSATDPADVVEPVERVTQALALRNAADARGYAIRFSVGHVAYDPARHPGVADLLASADQLMYEDKQRGKMTGA</sequence>
<dbReference type="SMART" id="SM00267">
    <property type="entry name" value="GGDEF"/>
    <property type="match status" value="1"/>
</dbReference>
<dbReference type="PANTHER" id="PTHR43102">
    <property type="entry name" value="SLR1143 PROTEIN"/>
    <property type="match status" value="1"/>
</dbReference>
<organism evidence="2">
    <name type="scientific">Burkholderia cenocepacia</name>
    <dbReference type="NCBI Taxonomy" id="95486"/>
    <lineage>
        <taxon>Bacteria</taxon>
        <taxon>Pseudomonadati</taxon>
        <taxon>Pseudomonadota</taxon>
        <taxon>Betaproteobacteria</taxon>
        <taxon>Burkholderiales</taxon>
        <taxon>Burkholderiaceae</taxon>
        <taxon>Burkholderia</taxon>
        <taxon>Burkholderia cepacia complex</taxon>
    </lineage>
</organism>
<dbReference type="InterPro" id="IPR000160">
    <property type="entry name" value="GGDEF_dom"/>
</dbReference>
<dbReference type="SMART" id="SM00065">
    <property type="entry name" value="GAF"/>
    <property type="match status" value="1"/>
</dbReference>
<dbReference type="PROSITE" id="PS50887">
    <property type="entry name" value="GGDEF"/>
    <property type="match status" value="1"/>
</dbReference>
<comment type="caution">
    <text evidence="2">The sequence shown here is derived from an EMBL/GenBank/DDBJ whole genome shotgun (WGS) entry which is preliminary data.</text>
</comment>
<dbReference type="PANTHER" id="PTHR43102:SF2">
    <property type="entry name" value="GAF DOMAIN-CONTAINING PROTEIN"/>
    <property type="match status" value="1"/>
</dbReference>
<dbReference type="CDD" id="cd01949">
    <property type="entry name" value="GGDEF"/>
    <property type="match status" value="1"/>
</dbReference>
<dbReference type="Gene3D" id="3.30.70.270">
    <property type="match status" value="1"/>
</dbReference>
<dbReference type="InterPro" id="IPR043128">
    <property type="entry name" value="Rev_trsase/Diguanyl_cyclase"/>
</dbReference>
<dbReference type="NCBIfam" id="TIGR00254">
    <property type="entry name" value="GGDEF"/>
    <property type="match status" value="1"/>
</dbReference>
<dbReference type="Pfam" id="PF00990">
    <property type="entry name" value="GGDEF"/>
    <property type="match status" value="1"/>
</dbReference>
<dbReference type="SUPFAM" id="SSF55073">
    <property type="entry name" value="Nucleotide cyclase"/>
    <property type="match status" value="1"/>
</dbReference>
<name>A0A071MI77_9BURK</name>